<dbReference type="PANTHER" id="PTHR18919">
    <property type="entry name" value="ACETYL-COA C-ACYLTRANSFERASE"/>
    <property type="match status" value="1"/>
</dbReference>
<feature type="domain" description="Thiolase C-terminal" evidence="10">
    <location>
        <begin position="273"/>
        <end position="395"/>
    </location>
</feature>
<dbReference type="Proteomes" id="UP000240739">
    <property type="component" value="Unassembled WGS sequence"/>
</dbReference>
<reference evidence="11 12" key="1">
    <citation type="submission" date="2018-03" db="EMBL/GenBank/DDBJ databases">
        <title>Aquarubrobacter algicola gen. nov., sp. nov., a novel actinobacterium isolated from shallow eutrophic lake during the end of cyanobacterial harmful algal blooms.</title>
        <authorList>
            <person name="Chun S.J."/>
        </authorList>
    </citation>
    <scope>NUCLEOTIDE SEQUENCE [LARGE SCALE GENOMIC DNA]</scope>
    <source>
        <strain evidence="11 12">Seoho-28</strain>
    </source>
</reference>
<dbReference type="Pfam" id="PF02803">
    <property type="entry name" value="Thiolase_C"/>
    <property type="match status" value="1"/>
</dbReference>
<organism evidence="11 12">
    <name type="scientific">Paraconexibacter algicola</name>
    <dbReference type="NCBI Taxonomy" id="2133960"/>
    <lineage>
        <taxon>Bacteria</taxon>
        <taxon>Bacillati</taxon>
        <taxon>Actinomycetota</taxon>
        <taxon>Thermoleophilia</taxon>
        <taxon>Solirubrobacterales</taxon>
        <taxon>Paraconexibacteraceae</taxon>
        <taxon>Paraconexibacter</taxon>
    </lineage>
</organism>
<dbReference type="PANTHER" id="PTHR18919:SF107">
    <property type="entry name" value="ACETYL-COA ACETYLTRANSFERASE, CYTOSOLIC"/>
    <property type="match status" value="1"/>
</dbReference>
<evidence type="ECO:0000313" key="11">
    <source>
        <dbReference type="EMBL" id="PTL54412.1"/>
    </source>
</evidence>
<dbReference type="PROSITE" id="PS00098">
    <property type="entry name" value="THIOLASE_1"/>
    <property type="match status" value="1"/>
</dbReference>
<evidence type="ECO:0000256" key="1">
    <source>
        <dbReference type="ARBA" id="ARBA00010982"/>
    </source>
</evidence>
<comment type="similarity">
    <text evidence="1 8">Belongs to the thiolase-like superfamily. Thiolase family.</text>
</comment>
<evidence type="ECO:0000256" key="4">
    <source>
        <dbReference type="ARBA" id="ARBA00023315"/>
    </source>
</evidence>
<dbReference type="InterPro" id="IPR020610">
    <property type="entry name" value="Thiolase_AS"/>
</dbReference>
<gene>
    <name evidence="11" type="ORF">C7Y72_22015</name>
</gene>
<feature type="active site" description="Acyl-thioester intermediate" evidence="7">
    <location>
        <position position="89"/>
    </location>
</feature>
<dbReference type="RefSeq" id="WP_107571354.1">
    <property type="nucleotide sequence ID" value="NZ_PYYB01000005.1"/>
</dbReference>
<keyword evidence="4 8" id="KW-0012">Acyltransferase</keyword>
<feature type="domain" description="Thiolase N-terminal" evidence="9">
    <location>
        <begin position="4"/>
        <end position="263"/>
    </location>
</feature>
<evidence type="ECO:0000313" key="12">
    <source>
        <dbReference type="Proteomes" id="UP000240739"/>
    </source>
</evidence>
<dbReference type="Pfam" id="PF00108">
    <property type="entry name" value="Thiolase_N"/>
    <property type="match status" value="1"/>
</dbReference>
<dbReference type="InterPro" id="IPR002155">
    <property type="entry name" value="Thiolase"/>
</dbReference>
<dbReference type="PROSITE" id="PS00099">
    <property type="entry name" value="THIOLASE_3"/>
    <property type="match status" value="1"/>
</dbReference>
<protein>
    <recommendedName>
        <fullName evidence="6">Probable acetyl-CoA acetyltransferase</fullName>
        <ecNumber evidence="2">2.3.1.9</ecNumber>
    </recommendedName>
    <alternativeName>
        <fullName evidence="5">Acetoacetyl-CoA thiolase</fullName>
    </alternativeName>
</protein>
<evidence type="ECO:0000256" key="3">
    <source>
        <dbReference type="ARBA" id="ARBA00022679"/>
    </source>
</evidence>
<evidence type="ECO:0000256" key="8">
    <source>
        <dbReference type="RuleBase" id="RU003557"/>
    </source>
</evidence>
<dbReference type="FunFam" id="3.40.47.10:FF:000010">
    <property type="entry name" value="Acetyl-CoA acetyltransferase (Thiolase)"/>
    <property type="match status" value="1"/>
</dbReference>
<dbReference type="NCBIfam" id="TIGR01930">
    <property type="entry name" value="AcCoA-C-Actrans"/>
    <property type="match status" value="1"/>
</dbReference>
<dbReference type="InterPro" id="IPR020617">
    <property type="entry name" value="Thiolase_C"/>
</dbReference>
<dbReference type="InterPro" id="IPR020615">
    <property type="entry name" value="Thiolase_acyl_enz_int_AS"/>
</dbReference>
<comment type="caution">
    <text evidence="11">The sequence shown here is derived from an EMBL/GenBank/DDBJ whole genome shotgun (WGS) entry which is preliminary data.</text>
</comment>
<dbReference type="GO" id="GO:0006635">
    <property type="term" value="P:fatty acid beta-oxidation"/>
    <property type="evidence" value="ECO:0007669"/>
    <property type="project" value="TreeGrafter"/>
</dbReference>
<feature type="active site" description="Proton acceptor" evidence="7">
    <location>
        <position position="352"/>
    </location>
</feature>
<name>A0A2T4UBX7_9ACTN</name>
<dbReference type="OrthoDB" id="9764638at2"/>
<evidence type="ECO:0000259" key="10">
    <source>
        <dbReference type="Pfam" id="PF02803"/>
    </source>
</evidence>
<evidence type="ECO:0000256" key="5">
    <source>
        <dbReference type="ARBA" id="ARBA00030755"/>
    </source>
</evidence>
<keyword evidence="12" id="KW-1185">Reference proteome</keyword>
<evidence type="ECO:0000256" key="6">
    <source>
        <dbReference type="ARBA" id="ARBA00040529"/>
    </source>
</evidence>
<dbReference type="CDD" id="cd00751">
    <property type="entry name" value="thiolase"/>
    <property type="match status" value="1"/>
</dbReference>
<dbReference type="SUPFAM" id="SSF53901">
    <property type="entry name" value="Thiolase-like"/>
    <property type="match status" value="2"/>
</dbReference>
<dbReference type="Gene3D" id="3.40.47.10">
    <property type="match status" value="2"/>
</dbReference>
<accession>A0A2T4UBX7</accession>
<feature type="active site" description="Proton acceptor" evidence="7">
    <location>
        <position position="382"/>
    </location>
</feature>
<dbReference type="InterPro" id="IPR016039">
    <property type="entry name" value="Thiolase-like"/>
</dbReference>
<dbReference type="EC" id="2.3.1.9" evidence="2"/>
<evidence type="ECO:0000256" key="7">
    <source>
        <dbReference type="PIRSR" id="PIRSR000429-1"/>
    </source>
</evidence>
<evidence type="ECO:0000256" key="2">
    <source>
        <dbReference type="ARBA" id="ARBA00012705"/>
    </source>
</evidence>
<dbReference type="GO" id="GO:0003985">
    <property type="term" value="F:acetyl-CoA C-acetyltransferase activity"/>
    <property type="evidence" value="ECO:0007669"/>
    <property type="project" value="UniProtKB-EC"/>
</dbReference>
<keyword evidence="3 8" id="KW-0808">Transferase</keyword>
<dbReference type="InterPro" id="IPR020613">
    <property type="entry name" value="Thiolase_CS"/>
</dbReference>
<dbReference type="PIRSF" id="PIRSF000429">
    <property type="entry name" value="Ac-CoA_Ac_transf"/>
    <property type="match status" value="1"/>
</dbReference>
<dbReference type="InterPro" id="IPR020616">
    <property type="entry name" value="Thiolase_N"/>
</dbReference>
<dbReference type="PROSITE" id="PS00737">
    <property type="entry name" value="THIOLASE_2"/>
    <property type="match status" value="1"/>
</dbReference>
<sequence>MTNVVISSAARTAIGGYGKSLKDVKPTELGAIAARGAIERAGIEPSAVEHVVFGNVIHTQPADMYMARVVGMEAGIPKETPAYTVNRLCGTGVQSIVTATQTIQTGEASVALAGGAESMSRGPYWIDNARWGARMGESKMTDPVMGGLTDPFNRILMGVTAENLAEKHQISRERQDAFAVASHKKASAAQAEGRLDPSIVPVPVKVKRELVDFLKDEHIRHDASLEAMGALKPAFAKGENATVTAGNASGMNDAGAAVVLMDADRAKELGAPVRARILGYGTCGVDPKIMGIGPVPAIQKVLGRTGLTLDQMGVIELNEAFAAQSLAVMIELGLDDEDPRVNPNGGAIALGHPIGASGTVITAKALDEMERGGHEFGLVSLCIGGGQGIALLLQRSDD</sequence>
<dbReference type="AlphaFoldDB" id="A0A2T4UBX7"/>
<evidence type="ECO:0000259" key="9">
    <source>
        <dbReference type="Pfam" id="PF00108"/>
    </source>
</evidence>
<dbReference type="EMBL" id="PYYB01000005">
    <property type="protein sequence ID" value="PTL54412.1"/>
    <property type="molecule type" value="Genomic_DNA"/>
</dbReference>
<proteinExistence type="inferred from homology"/>